<name>A0AAD5DGD8_9CHLO</name>
<protein>
    <recommendedName>
        <fullName evidence="8">Thioredoxin domain-containing protein</fullName>
    </recommendedName>
</protein>
<evidence type="ECO:0000256" key="2">
    <source>
        <dbReference type="ARBA" id="ARBA00022692"/>
    </source>
</evidence>
<dbReference type="InterPro" id="IPR017937">
    <property type="entry name" value="Thioredoxin_CS"/>
</dbReference>
<dbReference type="PROSITE" id="PS51352">
    <property type="entry name" value="THIOREDOXIN_2"/>
    <property type="match status" value="1"/>
</dbReference>
<feature type="transmembrane region" description="Helical" evidence="7">
    <location>
        <begin position="18"/>
        <end position="37"/>
    </location>
</feature>
<feature type="domain" description="Thioredoxin" evidence="8">
    <location>
        <begin position="533"/>
        <end position="665"/>
    </location>
</feature>
<feature type="transmembrane region" description="Helical" evidence="7">
    <location>
        <begin position="391"/>
        <end position="412"/>
    </location>
</feature>
<evidence type="ECO:0000256" key="3">
    <source>
        <dbReference type="ARBA" id="ARBA00022970"/>
    </source>
</evidence>
<dbReference type="InterPro" id="IPR013057">
    <property type="entry name" value="AA_transpt_TM"/>
</dbReference>
<dbReference type="GO" id="GO:0016020">
    <property type="term" value="C:membrane"/>
    <property type="evidence" value="ECO:0007669"/>
    <property type="project" value="UniProtKB-SubCell"/>
</dbReference>
<dbReference type="Pfam" id="PF01490">
    <property type="entry name" value="Aa_trans"/>
    <property type="match status" value="2"/>
</dbReference>
<dbReference type="Proteomes" id="UP001205105">
    <property type="component" value="Unassembled WGS sequence"/>
</dbReference>
<proteinExistence type="predicted"/>
<feature type="transmembrane region" description="Helical" evidence="7">
    <location>
        <begin position="424"/>
        <end position="445"/>
    </location>
</feature>
<evidence type="ECO:0000313" key="9">
    <source>
        <dbReference type="EMBL" id="KAI7837192.1"/>
    </source>
</evidence>
<keyword evidence="10" id="KW-1185">Reference proteome</keyword>
<organism evidence="9 10">
    <name type="scientific">Chlorella ohadii</name>
    <dbReference type="NCBI Taxonomy" id="2649997"/>
    <lineage>
        <taxon>Eukaryota</taxon>
        <taxon>Viridiplantae</taxon>
        <taxon>Chlorophyta</taxon>
        <taxon>core chlorophytes</taxon>
        <taxon>Trebouxiophyceae</taxon>
        <taxon>Chlorellales</taxon>
        <taxon>Chlorellaceae</taxon>
        <taxon>Chlorella clade</taxon>
        <taxon>Chlorella</taxon>
    </lineage>
</organism>
<keyword evidence="5 7" id="KW-0472">Membrane</keyword>
<feature type="transmembrane region" description="Helical" evidence="7">
    <location>
        <begin position="297"/>
        <end position="326"/>
    </location>
</feature>
<dbReference type="SUPFAM" id="SSF52833">
    <property type="entry name" value="Thioredoxin-like"/>
    <property type="match status" value="1"/>
</dbReference>
<gene>
    <name evidence="9" type="ORF">COHA_008985</name>
</gene>
<keyword evidence="4 7" id="KW-1133">Transmembrane helix</keyword>
<sequence>MATVVVEDAPAASARSSVLTLINSSIGAGIVALPLAFSCTGWAGGLVAVCFIACTEGFTLYVLARCAESTGARTYGALVHRLLGRRTSLLMCLATWLFLYGSCCAYLMIIGDSFTPLLQHAFGHRWWTDRNLIITAVGCLAILPLTFRRSLGALAGLPSPLLPCPAAHPAVSSAAVSCILVVVGTIVFRSAQLVAAEDDPFGHVKAFNPSWDALGSLPLIILGFACHTNVISVFTELEQQPVIFRTSINAATPATVPAACKAAEVAPAHQLGAAATLRPAGGSNGSWRRRQPKTAKLIGMVGVVALSVSLTAVLYSATGFMGYLAFPHPQPDILLSFDPEDKLMQVARAAIGLVLIASYPVVHFPARAAVRELLQHLASGSRVGAALADGGGGRFAALEALCFFGATLALALSCTDLGSVFEVVGGTCGSTLVLAVPGALLISYASQKAAESRRLLDGASLAGGDLRQPLLGSAAAGAIAAEDAAEQGAGGSDSTPCSVQPARQLRSAAHVSNPAPLHNALARRAGGAGRRERGAAVRVSAFQLPTSKWWQKEAPPNVIHISSVQQLVDAMAGAGERLVIIDFFAPWCAACKALYPKVMKLVASRPDVLLLAINFDENKAVVKALGVKVLPYFMFYRGAEGKLEEFSASSKRLHLIQEAIERHSTDRCFLPSDEDEPVLQEFPKVQPKVAFGSLDPGSTSSDEEPVVGLDGRPTGSSAAEPTPVA</sequence>
<keyword evidence="3" id="KW-0813">Transport</keyword>
<comment type="subcellular location">
    <subcellularLocation>
        <location evidence="1">Membrane</location>
        <topology evidence="1">Multi-pass membrane protein</topology>
    </subcellularLocation>
</comment>
<feature type="region of interest" description="Disordered" evidence="6">
    <location>
        <begin position="689"/>
        <end position="725"/>
    </location>
</feature>
<accession>A0AAD5DGD8</accession>
<feature type="transmembrane region" description="Helical" evidence="7">
    <location>
        <begin position="43"/>
        <end position="64"/>
    </location>
</feature>
<evidence type="ECO:0000313" key="10">
    <source>
        <dbReference type="Proteomes" id="UP001205105"/>
    </source>
</evidence>
<evidence type="ECO:0000256" key="5">
    <source>
        <dbReference type="ARBA" id="ARBA00023136"/>
    </source>
</evidence>
<evidence type="ECO:0000256" key="4">
    <source>
        <dbReference type="ARBA" id="ARBA00022989"/>
    </source>
</evidence>
<evidence type="ECO:0000256" key="1">
    <source>
        <dbReference type="ARBA" id="ARBA00004141"/>
    </source>
</evidence>
<keyword evidence="3" id="KW-0029">Amino-acid transport</keyword>
<dbReference type="Pfam" id="PF00085">
    <property type="entry name" value="Thioredoxin"/>
    <property type="match status" value="1"/>
</dbReference>
<dbReference type="PANTHER" id="PTHR22950:SF652">
    <property type="entry name" value="TRANSMEMBRANE AMINO ACID TRANSPORTER FAMILY PROTEIN"/>
    <property type="match status" value="1"/>
</dbReference>
<reference evidence="9" key="1">
    <citation type="submission" date="2020-11" db="EMBL/GenBank/DDBJ databases">
        <title>Chlorella ohadii genome sequencing and assembly.</title>
        <authorList>
            <person name="Murik O."/>
            <person name="Treves H."/>
            <person name="Kedem I."/>
            <person name="Shotland Y."/>
            <person name="Kaplan A."/>
        </authorList>
    </citation>
    <scope>NUCLEOTIDE SEQUENCE</scope>
    <source>
        <strain evidence="9">1</strain>
    </source>
</reference>
<dbReference type="InterPro" id="IPR013766">
    <property type="entry name" value="Thioredoxin_domain"/>
</dbReference>
<dbReference type="Gene3D" id="3.40.30.10">
    <property type="entry name" value="Glutaredoxin"/>
    <property type="match status" value="1"/>
</dbReference>
<dbReference type="PROSITE" id="PS00194">
    <property type="entry name" value="THIOREDOXIN_1"/>
    <property type="match status" value="1"/>
</dbReference>
<evidence type="ECO:0000259" key="8">
    <source>
        <dbReference type="PROSITE" id="PS51352"/>
    </source>
</evidence>
<dbReference type="EMBL" id="JADXDR010000161">
    <property type="protein sequence ID" value="KAI7837192.1"/>
    <property type="molecule type" value="Genomic_DNA"/>
</dbReference>
<evidence type="ECO:0000256" key="6">
    <source>
        <dbReference type="SAM" id="MobiDB-lite"/>
    </source>
</evidence>
<feature type="region of interest" description="Disordered" evidence="6">
    <location>
        <begin position="485"/>
        <end position="509"/>
    </location>
</feature>
<keyword evidence="2 7" id="KW-0812">Transmembrane</keyword>
<feature type="transmembrane region" description="Helical" evidence="7">
    <location>
        <begin position="346"/>
        <end position="370"/>
    </location>
</feature>
<dbReference type="InterPro" id="IPR036249">
    <property type="entry name" value="Thioredoxin-like_sf"/>
</dbReference>
<evidence type="ECO:0000256" key="7">
    <source>
        <dbReference type="SAM" id="Phobius"/>
    </source>
</evidence>
<dbReference type="GO" id="GO:0015179">
    <property type="term" value="F:L-amino acid transmembrane transporter activity"/>
    <property type="evidence" value="ECO:0007669"/>
    <property type="project" value="TreeGrafter"/>
</dbReference>
<dbReference type="CDD" id="cd02947">
    <property type="entry name" value="TRX_family"/>
    <property type="match status" value="1"/>
</dbReference>
<dbReference type="PANTHER" id="PTHR22950">
    <property type="entry name" value="AMINO ACID TRANSPORTER"/>
    <property type="match status" value="1"/>
</dbReference>
<dbReference type="AlphaFoldDB" id="A0AAD5DGD8"/>
<feature type="transmembrane region" description="Helical" evidence="7">
    <location>
        <begin position="130"/>
        <end position="147"/>
    </location>
</feature>
<comment type="caution">
    <text evidence="9">The sequence shown here is derived from an EMBL/GenBank/DDBJ whole genome shotgun (WGS) entry which is preliminary data.</text>
</comment>
<feature type="transmembrane region" description="Helical" evidence="7">
    <location>
        <begin position="89"/>
        <end position="110"/>
    </location>
</feature>